<dbReference type="GO" id="GO:0006401">
    <property type="term" value="P:RNA catabolic process"/>
    <property type="evidence" value="ECO:0007669"/>
    <property type="project" value="TreeGrafter"/>
</dbReference>
<dbReference type="Pfam" id="PF00445">
    <property type="entry name" value="Ribonuclease_T2"/>
    <property type="match status" value="1"/>
</dbReference>
<dbReference type="CDD" id="cd01062">
    <property type="entry name" value="RNase_T2_prok"/>
    <property type="match status" value="1"/>
</dbReference>
<dbReference type="EMBL" id="LT629800">
    <property type="protein sequence ID" value="SDU95776.1"/>
    <property type="molecule type" value="Genomic_DNA"/>
</dbReference>
<dbReference type="OrthoDB" id="4720638at2"/>
<dbReference type="Proteomes" id="UP000199620">
    <property type="component" value="Chromosome I"/>
</dbReference>
<dbReference type="PROSITE" id="PS00530">
    <property type="entry name" value="RNASE_T2_1"/>
    <property type="match status" value="1"/>
</dbReference>
<accession>A0A5B2UUI3</accession>
<reference evidence="4 7" key="2">
    <citation type="submission" date="2019-09" db="EMBL/GenBank/DDBJ databases">
        <title>Draft genome sequence of Pseudomonas brenneri CCUG 51514(T).</title>
        <authorList>
            <person name="Tunovic T."/>
            <person name="Pineiro-Iglesias B."/>
            <person name="Unosson C."/>
            <person name="Inganas E."/>
            <person name="Ohlen M."/>
            <person name="Cardew S."/>
            <person name="Jensie-Markopoulos S."/>
            <person name="Salva-Serra F."/>
            <person name="Jaen-Luchoro D."/>
            <person name="Svensson-Stadler L."/>
            <person name="Chun J."/>
            <person name="Moore E."/>
        </authorList>
    </citation>
    <scope>NUCLEOTIDE SEQUENCE [LARGE SCALE GENOMIC DNA]</scope>
    <source>
        <strain evidence="4 7">CCUG 51514</strain>
    </source>
</reference>
<protein>
    <submittedName>
        <fullName evidence="4">Ribonuclease T2</fullName>
    </submittedName>
</protein>
<keyword evidence="6" id="KW-1185">Reference proteome</keyword>
<dbReference type="InterPro" id="IPR036430">
    <property type="entry name" value="RNase_T2-like_sf"/>
</dbReference>
<evidence type="ECO:0000313" key="5">
    <source>
        <dbReference type="EMBL" id="SDU95776.1"/>
    </source>
</evidence>
<evidence type="ECO:0000313" key="7">
    <source>
        <dbReference type="Proteomes" id="UP000325296"/>
    </source>
</evidence>
<evidence type="ECO:0000256" key="2">
    <source>
        <dbReference type="RuleBase" id="RU004328"/>
    </source>
</evidence>
<proteinExistence type="inferred from homology"/>
<evidence type="ECO:0000313" key="6">
    <source>
        <dbReference type="Proteomes" id="UP000199620"/>
    </source>
</evidence>
<evidence type="ECO:0000313" key="4">
    <source>
        <dbReference type="EMBL" id="KAA2230424.1"/>
    </source>
</evidence>
<dbReference type="AlphaFoldDB" id="A0A5B2UUI3"/>
<dbReference type="SUPFAM" id="SSF55895">
    <property type="entry name" value="Ribonuclease Rh-like"/>
    <property type="match status" value="1"/>
</dbReference>
<comment type="similarity">
    <text evidence="1 2">Belongs to the RNase T2 family.</text>
</comment>
<dbReference type="InterPro" id="IPR039378">
    <property type="entry name" value="RNase_T2_prok"/>
</dbReference>
<gene>
    <name evidence="4" type="ORF">F1720_10510</name>
    <name evidence="5" type="ORF">SAMN04490181_2150</name>
</gene>
<sequence>MKWKAAWIALCLVLATQAGAASRNQGQAGDFDFYVLALSWSPTFCLTHPQDQQCIGKGYGFVLHGLWPQYARGGWPASCLPQSRLSAEEMAKGMSLFVTEKLLKHEWAKHGTCSGLEASDYLDKTDAALGVVQIPQAFQPFNVPGPLAARDIEALFRESNPSMGRHGMAVICKGKVLSEVRVCLNKELRLAGCPQSIKTQCRGGELRIPAQR</sequence>
<dbReference type="GO" id="GO:0003723">
    <property type="term" value="F:RNA binding"/>
    <property type="evidence" value="ECO:0007669"/>
    <property type="project" value="InterPro"/>
</dbReference>
<evidence type="ECO:0000256" key="3">
    <source>
        <dbReference type="SAM" id="SignalP"/>
    </source>
</evidence>
<dbReference type="InterPro" id="IPR033130">
    <property type="entry name" value="RNase_T2_His_AS_2"/>
</dbReference>
<dbReference type="PANTHER" id="PTHR11240">
    <property type="entry name" value="RIBONUCLEASE T2"/>
    <property type="match status" value="1"/>
</dbReference>
<feature type="signal peptide" evidence="3">
    <location>
        <begin position="1"/>
        <end position="20"/>
    </location>
</feature>
<dbReference type="Gene3D" id="3.90.730.10">
    <property type="entry name" value="Ribonuclease T2-like"/>
    <property type="match status" value="1"/>
</dbReference>
<name>A0A5B2UUI3_9PSED</name>
<dbReference type="Proteomes" id="UP000325296">
    <property type="component" value="Unassembled WGS sequence"/>
</dbReference>
<dbReference type="PANTHER" id="PTHR11240:SF22">
    <property type="entry name" value="RIBONUCLEASE T2"/>
    <property type="match status" value="1"/>
</dbReference>
<organism evidence="4 7">
    <name type="scientific">Pseudomonas brenneri</name>
    <dbReference type="NCBI Taxonomy" id="129817"/>
    <lineage>
        <taxon>Bacteria</taxon>
        <taxon>Pseudomonadati</taxon>
        <taxon>Pseudomonadota</taxon>
        <taxon>Gammaproteobacteria</taxon>
        <taxon>Pseudomonadales</taxon>
        <taxon>Pseudomonadaceae</taxon>
        <taxon>Pseudomonas</taxon>
    </lineage>
</organism>
<dbReference type="InterPro" id="IPR001568">
    <property type="entry name" value="RNase_T2-like"/>
</dbReference>
<dbReference type="PROSITE" id="PS00531">
    <property type="entry name" value="RNASE_T2_2"/>
    <property type="match status" value="1"/>
</dbReference>
<keyword evidence="3" id="KW-0732">Signal</keyword>
<reference evidence="5 6" key="1">
    <citation type="submission" date="2016-10" db="EMBL/GenBank/DDBJ databases">
        <authorList>
            <person name="Varghese N."/>
            <person name="Submissions S."/>
        </authorList>
    </citation>
    <scope>NUCLEOTIDE SEQUENCE [LARGE SCALE GENOMIC DNA]</scope>
    <source>
        <strain evidence="5 6">BS2771</strain>
    </source>
</reference>
<evidence type="ECO:0000256" key="1">
    <source>
        <dbReference type="ARBA" id="ARBA00007469"/>
    </source>
</evidence>
<feature type="chain" id="PRO_5022679261" evidence="3">
    <location>
        <begin position="21"/>
        <end position="212"/>
    </location>
</feature>
<dbReference type="EMBL" id="VUOL01000005">
    <property type="protein sequence ID" value="KAA2230424.1"/>
    <property type="molecule type" value="Genomic_DNA"/>
</dbReference>
<dbReference type="RefSeq" id="WP_090291296.1">
    <property type="nucleotide sequence ID" value="NZ_BMNU01000007.1"/>
</dbReference>
<dbReference type="InterPro" id="IPR018188">
    <property type="entry name" value="RNase_T2_His_AS_1"/>
</dbReference>
<dbReference type="GO" id="GO:0033897">
    <property type="term" value="F:ribonuclease T2 activity"/>
    <property type="evidence" value="ECO:0007669"/>
    <property type="project" value="InterPro"/>
</dbReference>